<organism evidence="1">
    <name type="scientific">Candidatus Paraimprobicoccus trichonymphae</name>
    <dbReference type="NCBI Taxonomy" id="3033793"/>
    <lineage>
        <taxon>Bacteria</taxon>
        <taxon>Bacillati</taxon>
        <taxon>Bacillota</taxon>
        <taxon>Clostridia</taxon>
        <taxon>Candidatus Paraimprobicoccus</taxon>
    </lineage>
</organism>
<gene>
    <name evidence="1" type="ORF">RsTaC01_0780</name>
</gene>
<dbReference type="Proteomes" id="UP001335720">
    <property type="component" value="Chromosome"/>
</dbReference>
<dbReference type="EMBL" id="AP027925">
    <property type="protein sequence ID" value="BED92880.1"/>
    <property type="molecule type" value="Genomic_DNA"/>
</dbReference>
<sequence>MSITKLENSESKNFKDTKSWVKAVCARTGADILKITDESSIGLGEINFRFCLTKSDSAIKIAAQQMKLFYDTFLFNPNPPNLYKLMENFIRENPDEKEELDVLLKNT</sequence>
<dbReference type="AlphaFoldDB" id="A0AA48L1J4"/>
<protein>
    <submittedName>
        <fullName evidence="1">Uncharacterized protein</fullName>
    </submittedName>
</protein>
<reference evidence="1" key="1">
    <citation type="journal article" date="2023" name="ISME J.">
        <title>Emergence of putative energy parasites within Clostridia revealed by genome analysis of a novel endosymbiotic clade.</title>
        <authorList>
            <person name="Takahashi K."/>
            <person name="Kuwahara H."/>
            <person name="Horikawa Y."/>
            <person name="Izawa K."/>
            <person name="Kato D."/>
            <person name="Inagaki T."/>
            <person name="Yuki M."/>
            <person name="Ohkuma M."/>
            <person name="Hongoh Y."/>
        </authorList>
    </citation>
    <scope>NUCLEOTIDE SEQUENCE</scope>
    <source>
        <strain evidence="1">RsTa-C01</strain>
    </source>
</reference>
<dbReference type="KEGG" id="ptrh:RsTaC01_0780"/>
<name>A0AA48L1J4_9FIRM</name>
<proteinExistence type="predicted"/>
<evidence type="ECO:0000313" key="1">
    <source>
        <dbReference type="EMBL" id="BED92880.1"/>
    </source>
</evidence>
<accession>A0AA48L1J4</accession>